<feature type="domain" description="WYL" evidence="1">
    <location>
        <begin position="148"/>
        <end position="219"/>
    </location>
</feature>
<dbReference type="OrthoDB" id="9772503at2"/>
<dbReference type="InterPro" id="IPR051534">
    <property type="entry name" value="CBASS_pafABC_assoc_protein"/>
</dbReference>
<organism evidence="2 3">
    <name type="scientific">Eubacterium pyruvativorans</name>
    <dbReference type="NCBI Taxonomy" id="155865"/>
    <lineage>
        <taxon>Bacteria</taxon>
        <taxon>Bacillati</taxon>
        <taxon>Bacillota</taxon>
        <taxon>Clostridia</taxon>
        <taxon>Eubacteriales</taxon>
        <taxon>Eubacteriaceae</taxon>
        <taxon>Eubacterium</taxon>
    </lineage>
</organism>
<reference evidence="2 3" key="1">
    <citation type="submission" date="2016-10" db="EMBL/GenBank/DDBJ databases">
        <authorList>
            <person name="de Groot N.N."/>
        </authorList>
    </citation>
    <scope>NUCLEOTIDE SEQUENCE [LARGE SCALE GENOMIC DNA]</scope>
    <source>
        <strain evidence="2 3">KHGC13</strain>
    </source>
</reference>
<sequence length="331" mass="38712">MPKQLEKTIRNKQRLLRLLKYLYHETDEDHPVTTNELVEIFTEENANATRKTVKDDIDVLVAEGYDIVTIKSYYNAFFMASREFELPELKLLIDAVSSSRFISKSKCDQLIWKLSHLTSKYEAEKLVRHLYTAGRMDSENGNIYYDVDLLTDAINSDQKVTFQYMDYTIDKHRILKHDGESYVVSPYALLWDDNHYYLVGYLDRRAEVNVFRVDRITNLNRSSEPAVIQPTDFNLDSFAKKVFKMYPGDQQEVVLECAAETMKSVVDHFGEDVETWRISQTHFRLRAMVSISPTFYGWLFQFSGKMRPLSPEPVVDEYRGMLKTALNHLSM</sequence>
<keyword evidence="3" id="KW-1185">Reference proteome</keyword>
<dbReference type="PANTHER" id="PTHR34580">
    <property type="match status" value="1"/>
</dbReference>
<dbReference type="STRING" id="155865.SAMN05216515_1562"/>
<name>A0A1I7ILU4_9FIRM</name>
<evidence type="ECO:0000313" key="3">
    <source>
        <dbReference type="Proteomes" id="UP000198817"/>
    </source>
</evidence>
<dbReference type="PROSITE" id="PS52050">
    <property type="entry name" value="WYL"/>
    <property type="match status" value="1"/>
</dbReference>
<dbReference type="EMBL" id="FPBT01000054">
    <property type="protein sequence ID" value="SFU73875.1"/>
    <property type="molecule type" value="Genomic_DNA"/>
</dbReference>
<accession>A0A1I7ILU4</accession>
<dbReference type="AlphaFoldDB" id="A0A1I7ILU4"/>
<dbReference type="GO" id="GO:0003677">
    <property type="term" value="F:DNA binding"/>
    <property type="evidence" value="ECO:0007669"/>
    <property type="project" value="UniProtKB-KW"/>
</dbReference>
<gene>
    <name evidence="2" type="ORF">SAMN05216508_1543</name>
</gene>
<protein>
    <submittedName>
        <fullName evidence="2">Predicted DNA-binding transcriptional regulator YafY, contains an HTH and WYL domains</fullName>
    </submittedName>
</protein>
<keyword evidence="2" id="KW-0238">DNA-binding</keyword>
<evidence type="ECO:0000259" key="1">
    <source>
        <dbReference type="Pfam" id="PF13280"/>
    </source>
</evidence>
<dbReference type="Proteomes" id="UP000198817">
    <property type="component" value="Unassembled WGS sequence"/>
</dbReference>
<dbReference type="PANTHER" id="PTHR34580:SF1">
    <property type="entry name" value="PROTEIN PAFC"/>
    <property type="match status" value="1"/>
</dbReference>
<dbReference type="RefSeq" id="WP_090472323.1">
    <property type="nucleotide sequence ID" value="NZ_FOWF01000056.1"/>
</dbReference>
<dbReference type="InterPro" id="IPR026881">
    <property type="entry name" value="WYL_dom"/>
</dbReference>
<evidence type="ECO:0000313" key="2">
    <source>
        <dbReference type="EMBL" id="SFU73875.1"/>
    </source>
</evidence>
<proteinExistence type="predicted"/>
<dbReference type="Pfam" id="PF13280">
    <property type="entry name" value="WYL"/>
    <property type="match status" value="1"/>
</dbReference>